<dbReference type="GO" id="GO:0006166">
    <property type="term" value="P:purine ribonucleoside salvage"/>
    <property type="evidence" value="ECO:0007669"/>
    <property type="project" value="UniProtKB-KW"/>
</dbReference>
<dbReference type="EC" id="2.4.2.7" evidence="7"/>
<dbReference type="OMA" id="QAYDLEY"/>
<dbReference type="Pfam" id="PF00156">
    <property type="entry name" value="Pribosyltran"/>
    <property type="match status" value="1"/>
</dbReference>
<dbReference type="SUPFAM" id="SSF53271">
    <property type="entry name" value="PRTase-like"/>
    <property type="match status" value="1"/>
</dbReference>
<organism evidence="13 14">
    <name type="scientific">Reticulomyxa filosa</name>
    <dbReference type="NCBI Taxonomy" id="46433"/>
    <lineage>
        <taxon>Eukaryota</taxon>
        <taxon>Sar</taxon>
        <taxon>Rhizaria</taxon>
        <taxon>Retaria</taxon>
        <taxon>Foraminifera</taxon>
        <taxon>Monothalamids</taxon>
        <taxon>Reticulomyxidae</taxon>
        <taxon>Reticulomyxa</taxon>
    </lineage>
</organism>
<dbReference type="PANTHER" id="PTHR32315:SF3">
    <property type="entry name" value="ADENINE PHOSPHORIBOSYLTRANSFERASE"/>
    <property type="match status" value="1"/>
</dbReference>
<keyword evidence="14" id="KW-1185">Reference proteome</keyword>
<dbReference type="HAMAP" id="MF_00004">
    <property type="entry name" value="Aden_phosphoribosyltr"/>
    <property type="match status" value="1"/>
</dbReference>
<dbReference type="NCBIfam" id="NF002636">
    <property type="entry name" value="PRK02304.1-5"/>
    <property type="match status" value="1"/>
</dbReference>
<evidence type="ECO:0000256" key="9">
    <source>
        <dbReference type="ARBA" id="ARBA00022676"/>
    </source>
</evidence>
<reference evidence="13 14" key="1">
    <citation type="journal article" date="2013" name="Curr. Biol.">
        <title>The Genome of the Foraminiferan Reticulomyxa filosa.</title>
        <authorList>
            <person name="Glockner G."/>
            <person name="Hulsmann N."/>
            <person name="Schleicher M."/>
            <person name="Noegel A.A."/>
            <person name="Eichinger L."/>
            <person name="Gallinger C."/>
            <person name="Pawlowski J."/>
            <person name="Sierra R."/>
            <person name="Euteneuer U."/>
            <person name="Pillet L."/>
            <person name="Moustafa A."/>
            <person name="Platzer M."/>
            <person name="Groth M."/>
            <person name="Szafranski K."/>
            <person name="Schliwa M."/>
        </authorList>
    </citation>
    <scope>NUCLEOTIDE SEQUENCE [LARGE SCALE GENOMIC DNA]</scope>
</reference>
<evidence type="ECO:0000256" key="3">
    <source>
        <dbReference type="ARBA" id="ARBA00004496"/>
    </source>
</evidence>
<comment type="pathway">
    <text evidence="4">Purine metabolism; AMP biosynthesis via salvage pathway; AMP from adenine: step 1/1.</text>
</comment>
<name>X6NTP6_RETFI</name>
<evidence type="ECO:0000256" key="6">
    <source>
        <dbReference type="ARBA" id="ARBA00011738"/>
    </source>
</evidence>
<accession>X6NTP6</accession>
<dbReference type="PANTHER" id="PTHR32315">
    <property type="entry name" value="ADENINE PHOSPHORIBOSYLTRANSFERASE"/>
    <property type="match status" value="1"/>
</dbReference>
<dbReference type="EMBL" id="ASPP01006104">
    <property type="protein sequence ID" value="ETO29346.1"/>
    <property type="molecule type" value="Genomic_DNA"/>
</dbReference>
<evidence type="ECO:0000256" key="10">
    <source>
        <dbReference type="ARBA" id="ARBA00022679"/>
    </source>
</evidence>
<keyword evidence="9" id="KW-0328">Glycosyltransferase</keyword>
<comment type="caution">
    <text evidence="13">The sequence shown here is derived from an EMBL/GenBank/DDBJ whole genome shotgun (WGS) entry which is preliminary data.</text>
</comment>
<comment type="subunit">
    <text evidence="6">Homodimer.</text>
</comment>
<evidence type="ECO:0000256" key="4">
    <source>
        <dbReference type="ARBA" id="ARBA00004659"/>
    </source>
</evidence>
<dbReference type="AlphaFoldDB" id="X6NTP6"/>
<gene>
    <name evidence="13" type="ORF">RFI_07776</name>
</gene>
<dbReference type="InterPro" id="IPR050054">
    <property type="entry name" value="UPRTase/APRTase"/>
</dbReference>
<dbReference type="GO" id="GO:0044209">
    <property type="term" value="P:AMP salvage"/>
    <property type="evidence" value="ECO:0007669"/>
    <property type="project" value="UniProtKB-UniPathway"/>
</dbReference>
<dbReference type="InterPro" id="IPR005764">
    <property type="entry name" value="Ade_phspho_trans"/>
</dbReference>
<dbReference type="GO" id="GO:0002055">
    <property type="term" value="F:adenine binding"/>
    <property type="evidence" value="ECO:0007669"/>
    <property type="project" value="TreeGrafter"/>
</dbReference>
<keyword evidence="11" id="KW-0660">Purine salvage</keyword>
<evidence type="ECO:0000256" key="5">
    <source>
        <dbReference type="ARBA" id="ARBA00008391"/>
    </source>
</evidence>
<dbReference type="InterPro" id="IPR000836">
    <property type="entry name" value="PRTase_dom"/>
</dbReference>
<proteinExistence type="inferred from homology"/>
<dbReference type="GO" id="GO:0016208">
    <property type="term" value="F:AMP binding"/>
    <property type="evidence" value="ECO:0007669"/>
    <property type="project" value="TreeGrafter"/>
</dbReference>
<evidence type="ECO:0000256" key="11">
    <source>
        <dbReference type="ARBA" id="ARBA00022726"/>
    </source>
</evidence>
<evidence type="ECO:0000256" key="7">
    <source>
        <dbReference type="ARBA" id="ARBA00011893"/>
    </source>
</evidence>
<comment type="similarity">
    <text evidence="5">Belongs to the purine/pyrimidine phosphoribosyltransferase family.</text>
</comment>
<evidence type="ECO:0000256" key="1">
    <source>
        <dbReference type="ARBA" id="ARBA00000868"/>
    </source>
</evidence>
<evidence type="ECO:0000313" key="13">
    <source>
        <dbReference type="EMBL" id="ETO29346.1"/>
    </source>
</evidence>
<evidence type="ECO:0000256" key="2">
    <source>
        <dbReference type="ARBA" id="ARBA00003968"/>
    </source>
</evidence>
<comment type="subcellular location">
    <subcellularLocation>
        <location evidence="3">Cytoplasm</location>
    </subcellularLocation>
</comment>
<comment type="function">
    <text evidence="2">Catalyzes a salvage reaction resulting in the formation of AMP, that is energically less costly than de novo synthesis.</text>
</comment>
<dbReference type="GO" id="GO:0003999">
    <property type="term" value="F:adenine phosphoribosyltransferase activity"/>
    <property type="evidence" value="ECO:0007669"/>
    <property type="project" value="UniProtKB-EC"/>
</dbReference>
<evidence type="ECO:0000259" key="12">
    <source>
        <dbReference type="Pfam" id="PF00156"/>
    </source>
</evidence>
<dbReference type="GO" id="GO:0006168">
    <property type="term" value="P:adenine salvage"/>
    <property type="evidence" value="ECO:0007669"/>
    <property type="project" value="InterPro"/>
</dbReference>
<dbReference type="CDD" id="cd06223">
    <property type="entry name" value="PRTases_typeI"/>
    <property type="match status" value="1"/>
</dbReference>
<sequence>MAEEKVSSEKNTKKTEKTVSKDLDYIKSKITKHENFPKEGVLFYDIFPALRDSKCLDMIITRLLSHIYDEFGNKVDVICGLDSRGFLFGTVLSLRMGIAFVPIRKKGKLPGKCISLKSTKEYGSDVLEIQSDAILPGQSVILVDDLLATGGTLNSSVQLIQFLNATVLECIVIIELLQLKGRDKVPSSVFSLLSF</sequence>
<keyword evidence="8" id="KW-0963">Cytoplasm</keyword>
<dbReference type="Gene3D" id="3.40.50.2020">
    <property type="match status" value="1"/>
</dbReference>
<dbReference type="GO" id="GO:0005737">
    <property type="term" value="C:cytoplasm"/>
    <property type="evidence" value="ECO:0007669"/>
    <property type="project" value="UniProtKB-SubCell"/>
</dbReference>
<dbReference type="OrthoDB" id="363185at2759"/>
<protein>
    <recommendedName>
        <fullName evidence="7">adenine phosphoribosyltransferase</fullName>
        <ecNumber evidence="7">2.4.2.7</ecNumber>
    </recommendedName>
</protein>
<feature type="domain" description="Phosphoribosyltransferase" evidence="12">
    <location>
        <begin position="57"/>
        <end position="183"/>
    </location>
</feature>
<dbReference type="FunFam" id="3.40.50.2020:FF:000004">
    <property type="entry name" value="Adenine phosphoribosyltransferase"/>
    <property type="match status" value="1"/>
</dbReference>
<evidence type="ECO:0000313" key="14">
    <source>
        <dbReference type="Proteomes" id="UP000023152"/>
    </source>
</evidence>
<keyword evidence="10" id="KW-0808">Transferase</keyword>
<evidence type="ECO:0000256" key="8">
    <source>
        <dbReference type="ARBA" id="ARBA00022490"/>
    </source>
</evidence>
<dbReference type="Proteomes" id="UP000023152">
    <property type="component" value="Unassembled WGS sequence"/>
</dbReference>
<dbReference type="UniPathway" id="UPA00588">
    <property type="reaction ID" value="UER00646"/>
</dbReference>
<comment type="catalytic activity">
    <reaction evidence="1">
        <text>AMP + diphosphate = 5-phospho-alpha-D-ribose 1-diphosphate + adenine</text>
        <dbReference type="Rhea" id="RHEA:16609"/>
        <dbReference type="ChEBI" id="CHEBI:16708"/>
        <dbReference type="ChEBI" id="CHEBI:33019"/>
        <dbReference type="ChEBI" id="CHEBI:58017"/>
        <dbReference type="ChEBI" id="CHEBI:456215"/>
        <dbReference type="EC" id="2.4.2.7"/>
    </reaction>
</comment>
<dbReference type="InterPro" id="IPR029057">
    <property type="entry name" value="PRTase-like"/>
</dbReference>